<keyword evidence="1" id="KW-0732">Signal</keyword>
<dbReference type="EMBL" id="AMGO01000020">
    <property type="protein sequence ID" value="EKE44757.1"/>
    <property type="molecule type" value="Genomic_DNA"/>
</dbReference>
<evidence type="ECO:0000313" key="3">
    <source>
        <dbReference type="Proteomes" id="UP000006765"/>
    </source>
</evidence>
<accession>K2HDZ3</accession>
<dbReference type="RefSeq" id="WP_007426292.1">
    <property type="nucleotide sequence ID" value="NZ_AMGO01000020.1"/>
</dbReference>
<evidence type="ECO:0008006" key="4">
    <source>
        <dbReference type="Google" id="ProtNLM"/>
    </source>
</evidence>
<name>K2HDZ3_9RHOB</name>
<evidence type="ECO:0000256" key="1">
    <source>
        <dbReference type="SAM" id="SignalP"/>
    </source>
</evidence>
<feature type="chain" id="PRO_5003861147" description="HdeA/HdeB family protein" evidence="1">
    <location>
        <begin position="24"/>
        <end position="88"/>
    </location>
</feature>
<reference evidence="2 3" key="1">
    <citation type="journal article" date="2012" name="J. Bacteriol.">
        <title>Draft Genome Sequence of Oceaniovalibus guishaninsula JLT2003T.</title>
        <authorList>
            <person name="Tang K."/>
            <person name="Liu K."/>
            <person name="Jiao N."/>
        </authorList>
    </citation>
    <scope>NUCLEOTIDE SEQUENCE [LARGE SCALE GENOMIC DNA]</scope>
    <source>
        <strain evidence="2 3">JLT2003</strain>
    </source>
</reference>
<keyword evidence="3" id="KW-1185">Reference proteome</keyword>
<proteinExistence type="predicted"/>
<sequence>MFRPFIAAAVPLALLALTGPASAQTGMTCAEFIALDIEAQKRTLSELAEDGGGEVPPESLIAGEEQVTLIVAACAADPDAALTDKTVR</sequence>
<organism evidence="2 3">
    <name type="scientific">Oceaniovalibus guishaninsula JLT2003</name>
    <dbReference type="NCBI Taxonomy" id="1231392"/>
    <lineage>
        <taxon>Bacteria</taxon>
        <taxon>Pseudomonadati</taxon>
        <taxon>Pseudomonadota</taxon>
        <taxon>Alphaproteobacteria</taxon>
        <taxon>Rhodobacterales</taxon>
        <taxon>Roseobacteraceae</taxon>
        <taxon>Oceaniovalibus</taxon>
    </lineage>
</organism>
<feature type="signal peptide" evidence="1">
    <location>
        <begin position="1"/>
        <end position="23"/>
    </location>
</feature>
<dbReference type="Proteomes" id="UP000006765">
    <property type="component" value="Unassembled WGS sequence"/>
</dbReference>
<protein>
    <recommendedName>
        <fullName evidence="4">HdeA/HdeB family protein</fullName>
    </recommendedName>
</protein>
<gene>
    <name evidence="2" type="ORF">OCGS_1140</name>
</gene>
<evidence type="ECO:0000313" key="2">
    <source>
        <dbReference type="EMBL" id="EKE44757.1"/>
    </source>
</evidence>
<comment type="caution">
    <text evidence="2">The sequence shown here is derived from an EMBL/GenBank/DDBJ whole genome shotgun (WGS) entry which is preliminary data.</text>
</comment>
<dbReference type="AlphaFoldDB" id="K2HDZ3"/>
<dbReference type="STRING" id="1231392.OCGS_1140"/>